<dbReference type="InterPro" id="IPR046670">
    <property type="entry name" value="DUF6540"/>
</dbReference>
<gene>
    <name evidence="1" type="ORF">BP00DRAFT_347763</name>
</gene>
<organism evidence="1 2">
    <name type="scientific">Aspergillus indologenus CBS 114.80</name>
    <dbReference type="NCBI Taxonomy" id="1450541"/>
    <lineage>
        <taxon>Eukaryota</taxon>
        <taxon>Fungi</taxon>
        <taxon>Dikarya</taxon>
        <taxon>Ascomycota</taxon>
        <taxon>Pezizomycotina</taxon>
        <taxon>Eurotiomycetes</taxon>
        <taxon>Eurotiomycetidae</taxon>
        <taxon>Eurotiales</taxon>
        <taxon>Aspergillaceae</taxon>
        <taxon>Aspergillus</taxon>
        <taxon>Aspergillus subgen. Circumdati</taxon>
    </lineage>
</organism>
<name>A0A2V5IMW2_9EURO</name>
<proteinExistence type="predicted"/>
<protein>
    <submittedName>
        <fullName evidence="1">Uncharacterized protein</fullName>
    </submittedName>
</protein>
<sequence length="181" mass="20376">MIDYPTSATPIMTIGLREVCEVNGRLFNRRKGTQQWIESKQETSSMPLGQSEALYLSLVHHKQGPGEPLHWSLFVARENQPGSVYQVKGDAEYMIYHPTHLVDITTSASFLNLYQLAVVTEQQAMVVKQVADSELPPRAPNRQSVRENCQGWTVRVIAKLVERGIVPSAKLQMARSMMQPV</sequence>
<keyword evidence="2" id="KW-1185">Reference proteome</keyword>
<accession>A0A2V5IMW2</accession>
<dbReference type="AlphaFoldDB" id="A0A2V5IMW2"/>
<dbReference type="Proteomes" id="UP000248817">
    <property type="component" value="Unassembled WGS sequence"/>
</dbReference>
<evidence type="ECO:0000313" key="1">
    <source>
        <dbReference type="EMBL" id="PYI29850.1"/>
    </source>
</evidence>
<reference evidence="1 2" key="1">
    <citation type="submission" date="2018-02" db="EMBL/GenBank/DDBJ databases">
        <title>The genomes of Aspergillus section Nigri reveals drivers in fungal speciation.</title>
        <authorList>
            <consortium name="DOE Joint Genome Institute"/>
            <person name="Vesth T.C."/>
            <person name="Nybo J."/>
            <person name="Theobald S."/>
            <person name="Brandl J."/>
            <person name="Frisvad J.C."/>
            <person name="Nielsen K.F."/>
            <person name="Lyhne E.K."/>
            <person name="Kogle M.E."/>
            <person name="Kuo A."/>
            <person name="Riley R."/>
            <person name="Clum A."/>
            <person name="Nolan M."/>
            <person name="Lipzen A."/>
            <person name="Salamov A."/>
            <person name="Henrissat B."/>
            <person name="Wiebenga A."/>
            <person name="De vries R.P."/>
            <person name="Grigoriev I.V."/>
            <person name="Mortensen U.H."/>
            <person name="Andersen M.R."/>
            <person name="Baker S.E."/>
        </authorList>
    </citation>
    <scope>NUCLEOTIDE SEQUENCE [LARGE SCALE GENOMIC DNA]</scope>
    <source>
        <strain evidence="1 2">CBS 114.80</strain>
    </source>
</reference>
<dbReference type="EMBL" id="KZ825525">
    <property type="protein sequence ID" value="PYI29850.1"/>
    <property type="molecule type" value="Genomic_DNA"/>
</dbReference>
<dbReference type="Pfam" id="PF20174">
    <property type="entry name" value="DUF6540"/>
    <property type="match status" value="1"/>
</dbReference>
<evidence type="ECO:0000313" key="2">
    <source>
        <dbReference type="Proteomes" id="UP000248817"/>
    </source>
</evidence>